<dbReference type="PANTHER" id="PTHR21600">
    <property type="entry name" value="MITOCHONDRIAL RNA PSEUDOURIDINE SYNTHASE"/>
    <property type="match status" value="1"/>
</dbReference>
<dbReference type="InterPro" id="IPR036986">
    <property type="entry name" value="S4_RNA-bd_sf"/>
</dbReference>
<sequence>MNKVYSLIADKTGVRLDKYVGEKCSELSRTHAQKLIAGGYITVNDRVVKVGLKLSVGDRVDIIIPPTAPSPLAPEAIPLNIIYEDDDLLVVDKPAGLAVHPAPGHPSHTLVNAILSHLPSLAEISDSERPGIVHRLDKDASGVMLVAKNNAAQLNLIDQFEARSVVKAYVVLVKGHLTPEDGIIEAPIGRDPHNRKRMAVVTKGQGSP</sequence>
<name>X1JTN4_9ZZZZ</name>
<proteinExistence type="inferred from homology"/>
<organism evidence="4">
    <name type="scientific">marine sediment metagenome</name>
    <dbReference type="NCBI Taxonomy" id="412755"/>
    <lineage>
        <taxon>unclassified sequences</taxon>
        <taxon>metagenomes</taxon>
        <taxon>ecological metagenomes</taxon>
    </lineage>
</organism>
<dbReference type="Gene3D" id="3.30.2350.10">
    <property type="entry name" value="Pseudouridine synthase"/>
    <property type="match status" value="1"/>
</dbReference>
<dbReference type="EMBL" id="BARU01035816">
    <property type="protein sequence ID" value="GAH84775.1"/>
    <property type="molecule type" value="Genomic_DNA"/>
</dbReference>
<dbReference type="Pfam" id="PF01479">
    <property type="entry name" value="S4"/>
    <property type="match status" value="1"/>
</dbReference>
<dbReference type="PROSITE" id="PS50889">
    <property type="entry name" value="S4"/>
    <property type="match status" value="1"/>
</dbReference>
<keyword evidence="2" id="KW-0413">Isomerase</keyword>
<comment type="caution">
    <text evidence="4">The sequence shown here is derived from an EMBL/GenBank/DDBJ whole genome shotgun (WGS) entry which is preliminary data.</text>
</comment>
<comment type="similarity">
    <text evidence="1">Belongs to the pseudouridine synthase RluA family.</text>
</comment>
<dbReference type="SUPFAM" id="SSF55174">
    <property type="entry name" value="Alpha-L RNA-binding motif"/>
    <property type="match status" value="1"/>
</dbReference>
<dbReference type="CDD" id="cd02869">
    <property type="entry name" value="PseudoU_synth_RluA_like"/>
    <property type="match status" value="1"/>
</dbReference>
<evidence type="ECO:0000259" key="3">
    <source>
        <dbReference type="SMART" id="SM00363"/>
    </source>
</evidence>
<dbReference type="Gene3D" id="3.10.290.10">
    <property type="entry name" value="RNA-binding S4 domain"/>
    <property type="match status" value="1"/>
</dbReference>
<dbReference type="GO" id="GO:0000455">
    <property type="term" value="P:enzyme-directed rRNA pseudouridine synthesis"/>
    <property type="evidence" value="ECO:0007669"/>
    <property type="project" value="TreeGrafter"/>
</dbReference>
<dbReference type="PANTHER" id="PTHR21600:SF44">
    <property type="entry name" value="RIBOSOMAL LARGE SUBUNIT PSEUDOURIDINE SYNTHASE D"/>
    <property type="match status" value="1"/>
</dbReference>
<accession>X1JTN4</accession>
<protein>
    <recommendedName>
        <fullName evidence="3">RNA-binding S4 domain-containing protein</fullName>
    </recommendedName>
</protein>
<dbReference type="Pfam" id="PF00849">
    <property type="entry name" value="PseudoU_synth_2"/>
    <property type="match status" value="1"/>
</dbReference>
<evidence type="ECO:0000256" key="2">
    <source>
        <dbReference type="ARBA" id="ARBA00023235"/>
    </source>
</evidence>
<dbReference type="AlphaFoldDB" id="X1JTN4"/>
<dbReference type="InterPro" id="IPR050188">
    <property type="entry name" value="RluA_PseudoU_synthase"/>
</dbReference>
<dbReference type="CDD" id="cd00165">
    <property type="entry name" value="S4"/>
    <property type="match status" value="1"/>
</dbReference>
<feature type="non-terminal residue" evidence="4">
    <location>
        <position position="208"/>
    </location>
</feature>
<feature type="domain" description="RNA-binding S4" evidence="3">
    <location>
        <begin position="14"/>
        <end position="73"/>
    </location>
</feature>
<evidence type="ECO:0000256" key="1">
    <source>
        <dbReference type="ARBA" id="ARBA00010876"/>
    </source>
</evidence>
<dbReference type="InterPro" id="IPR002942">
    <property type="entry name" value="S4_RNA-bd"/>
</dbReference>
<dbReference type="InterPro" id="IPR006145">
    <property type="entry name" value="PsdUridine_synth_RsuA/RluA"/>
</dbReference>
<dbReference type="GO" id="GO:0009982">
    <property type="term" value="F:pseudouridine synthase activity"/>
    <property type="evidence" value="ECO:0007669"/>
    <property type="project" value="InterPro"/>
</dbReference>
<reference evidence="4" key="1">
    <citation type="journal article" date="2014" name="Front. Microbiol.">
        <title>High frequency of phylogenetically diverse reductive dehalogenase-homologous genes in deep subseafloor sedimentary metagenomes.</title>
        <authorList>
            <person name="Kawai M."/>
            <person name="Futagami T."/>
            <person name="Toyoda A."/>
            <person name="Takaki Y."/>
            <person name="Nishi S."/>
            <person name="Hori S."/>
            <person name="Arai W."/>
            <person name="Tsubouchi T."/>
            <person name="Morono Y."/>
            <person name="Uchiyama I."/>
            <person name="Ito T."/>
            <person name="Fujiyama A."/>
            <person name="Inagaki F."/>
            <person name="Takami H."/>
        </authorList>
    </citation>
    <scope>NUCLEOTIDE SEQUENCE</scope>
    <source>
        <strain evidence="4">Expedition CK06-06</strain>
    </source>
</reference>
<dbReference type="SMART" id="SM00363">
    <property type="entry name" value="S4"/>
    <property type="match status" value="1"/>
</dbReference>
<dbReference type="InterPro" id="IPR020103">
    <property type="entry name" value="PsdUridine_synth_cat_dom_sf"/>
</dbReference>
<gene>
    <name evidence="4" type="ORF">S03H2_56010</name>
</gene>
<evidence type="ECO:0000313" key="4">
    <source>
        <dbReference type="EMBL" id="GAH84775.1"/>
    </source>
</evidence>
<dbReference type="GO" id="GO:0003723">
    <property type="term" value="F:RNA binding"/>
    <property type="evidence" value="ECO:0007669"/>
    <property type="project" value="InterPro"/>
</dbReference>
<dbReference type="SUPFAM" id="SSF55120">
    <property type="entry name" value="Pseudouridine synthase"/>
    <property type="match status" value="1"/>
</dbReference>